<dbReference type="PANTHER" id="PTHR43143">
    <property type="entry name" value="METALLOPHOSPHOESTERASE, CALCINEURIN SUPERFAMILY"/>
    <property type="match status" value="1"/>
</dbReference>
<proteinExistence type="predicted"/>
<keyword evidence="1" id="KW-0732">Signal</keyword>
<name>A0A7X9ILI0_9DELT</name>
<feature type="domain" description="Calcineurin-like phosphoesterase" evidence="2">
    <location>
        <begin position="126"/>
        <end position="365"/>
    </location>
</feature>
<dbReference type="Proteomes" id="UP000524246">
    <property type="component" value="Unassembled WGS sequence"/>
</dbReference>
<dbReference type="SUPFAM" id="SSF56300">
    <property type="entry name" value="Metallo-dependent phosphatases"/>
    <property type="match status" value="1"/>
</dbReference>
<dbReference type="AlphaFoldDB" id="A0A7X9ILI0"/>
<evidence type="ECO:0000259" key="2">
    <source>
        <dbReference type="Pfam" id="PF00149"/>
    </source>
</evidence>
<evidence type="ECO:0000313" key="5">
    <source>
        <dbReference type="Proteomes" id="UP000524246"/>
    </source>
</evidence>
<dbReference type="InterPro" id="IPR029052">
    <property type="entry name" value="Metallo-depent_PP-like"/>
</dbReference>
<accession>A0A7X9ILI0</accession>
<dbReference type="PANTHER" id="PTHR43143:SF1">
    <property type="entry name" value="SERINE_THREONINE-PROTEIN PHOSPHATASE CPPED1"/>
    <property type="match status" value="1"/>
</dbReference>
<evidence type="ECO:0008006" key="6">
    <source>
        <dbReference type="Google" id="ProtNLM"/>
    </source>
</evidence>
<dbReference type="EMBL" id="JAAZON010000617">
    <property type="protein sequence ID" value="NMC64184.1"/>
    <property type="molecule type" value="Genomic_DNA"/>
</dbReference>
<sequence length="416" mass="46731">MHYVCFHVIAACIFLLSSCGGSPENFPEILSTNPENESGRCSLTTSISVNFANQIIPENISSETFTVRDDDGNYVQGLVSYSLSDLSAKFSPYQSLKKNTKYIAELHESILGRKYSWSFSTYGFIFIVMSDTHIRIPGAPDNQYYDSRRNEFNLVTTISYINERFPTADFVVVTGDLVGTLYSTNLNHYGVGKDTPVDRFKSLMNKLSMPFFVALGNHDYLVGFDTNAGEAISAMDWQIPEMEAVWQKVLEIPPFYLIEHEGLHFYFLNSVTGSKRGLSCPYETRGRMCQGSFSSNQMEWLEQNLASGAKSFLFFHHPIRTPGTSPFDWTFYGDSYMVDQYDEFYSILSKHLSQILAIFVGHGHSPMKGNLENGSPVFETPSTGDLLGSANAMYVVNVFPDTGEISIISPQEFPLH</sequence>
<evidence type="ECO:0000259" key="3">
    <source>
        <dbReference type="Pfam" id="PF13205"/>
    </source>
</evidence>
<gene>
    <name evidence="4" type="ORF">GYA55_13550</name>
</gene>
<dbReference type="Gene3D" id="3.60.21.10">
    <property type="match status" value="1"/>
</dbReference>
<evidence type="ECO:0000313" key="4">
    <source>
        <dbReference type="EMBL" id="NMC64184.1"/>
    </source>
</evidence>
<evidence type="ECO:0000256" key="1">
    <source>
        <dbReference type="ARBA" id="ARBA00022729"/>
    </source>
</evidence>
<protein>
    <recommendedName>
        <fullName evidence="6">Calcineurin-like phosphoesterase domain-containing protein</fullName>
    </recommendedName>
</protein>
<dbReference type="Pfam" id="PF13205">
    <property type="entry name" value="Big_5"/>
    <property type="match status" value="1"/>
</dbReference>
<dbReference type="InterPro" id="IPR032812">
    <property type="entry name" value="SbsA_Ig"/>
</dbReference>
<dbReference type="Pfam" id="PF00149">
    <property type="entry name" value="Metallophos"/>
    <property type="match status" value="1"/>
</dbReference>
<dbReference type="GO" id="GO:0016787">
    <property type="term" value="F:hydrolase activity"/>
    <property type="evidence" value="ECO:0007669"/>
    <property type="project" value="InterPro"/>
</dbReference>
<dbReference type="InterPro" id="IPR051918">
    <property type="entry name" value="STPP_CPPED1"/>
</dbReference>
<feature type="domain" description="SbsA Ig-like" evidence="3">
    <location>
        <begin position="27"/>
        <end position="121"/>
    </location>
</feature>
<dbReference type="InterPro" id="IPR004843">
    <property type="entry name" value="Calcineurin-like_PHP"/>
</dbReference>
<comment type="caution">
    <text evidence="4">The sequence shown here is derived from an EMBL/GenBank/DDBJ whole genome shotgun (WGS) entry which is preliminary data.</text>
</comment>
<organism evidence="4 5">
    <name type="scientific">SAR324 cluster bacterium</name>
    <dbReference type="NCBI Taxonomy" id="2024889"/>
    <lineage>
        <taxon>Bacteria</taxon>
        <taxon>Deltaproteobacteria</taxon>
        <taxon>SAR324 cluster</taxon>
    </lineage>
</organism>
<reference evidence="4 5" key="1">
    <citation type="journal article" date="2020" name="Biotechnol. Biofuels">
        <title>New insights from the biogas microbiome by comprehensive genome-resolved metagenomics of nearly 1600 species originating from multiple anaerobic digesters.</title>
        <authorList>
            <person name="Campanaro S."/>
            <person name="Treu L."/>
            <person name="Rodriguez-R L.M."/>
            <person name="Kovalovszki A."/>
            <person name="Ziels R.M."/>
            <person name="Maus I."/>
            <person name="Zhu X."/>
            <person name="Kougias P.G."/>
            <person name="Basile A."/>
            <person name="Luo G."/>
            <person name="Schluter A."/>
            <person name="Konstantinidis K.T."/>
            <person name="Angelidaki I."/>
        </authorList>
    </citation>
    <scope>NUCLEOTIDE SEQUENCE [LARGE SCALE GENOMIC DNA]</scope>
    <source>
        <strain evidence="4">AS27yjCOA_65</strain>
    </source>
</reference>